<keyword evidence="1" id="KW-0472">Membrane</keyword>
<proteinExistence type="predicted"/>
<evidence type="ECO:0000313" key="4">
    <source>
        <dbReference type="Proteomes" id="UP000092643"/>
    </source>
</evidence>
<dbReference type="AlphaFoldDB" id="A0A1A7NYG3"/>
<accession>A0A1A7NYG3</accession>
<reference evidence="3 5" key="2">
    <citation type="submission" date="2018-06" db="EMBL/GenBank/DDBJ databases">
        <authorList>
            <consortium name="Pathogen Informatics"/>
            <person name="Doyle S."/>
        </authorList>
    </citation>
    <scope>NUCLEOTIDE SEQUENCE [LARGE SCALE GENOMIC DNA]</scope>
    <source>
        <strain evidence="3 5">NCTC11413</strain>
    </source>
</reference>
<dbReference type="GeneID" id="77263349"/>
<feature type="transmembrane region" description="Helical" evidence="1">
    <location>
        <begin position="6"/>
        <end position="25"/>
    </location>
</feature>
<sequence>MSQENNFIIIFVIDVIIIAFMYAIGNYKKLKRCERLKSIVRNSLEKGYLTEDALEMYVDTVDLKYEKALPILQELIIELEQENYDIAKINYLRQMVLIYQKTGFLSNLLFAIRFKMRALAKQSREMNELVFQLAQEIQLLQLKDRLWKRTGIIISIISGLIAIYQFYPNIIQLF</sequence>
<evidence type="ECO:0000256" key="1">
    <source>
        <dbReference type="SAM" id="Phobius"/>
    </source>
</evidence>
<organism evidence="2 4">
    <name type="scientific">Gallibacterium anatis</name>
    <dbReference type="NCBI Taxonomy" id="750"/>
    <lineage>
        <taxon>Bacteria</taxon>
        <taxon>Pseudomonadati</taxon>
        <taxon>Pseudomonadota</taxon>
        <taxon>Gammaproteobacteria</taxon>
        <taxon>Pasteurellales</taxon>
        <taxon>Pasteurellaceae</taxon>
        <taxon>Gallibacterium</taxon>
    </lineage>
</organism>
<dbReference type="EMBL" id="UGGZ01000001">
    <property type="protein sequence ID" value="STO37378.1"/>
    <property type="molecule type" value="Genomic_DNA"/>
</dbReference>
<dbReference type="Proteomes" id="UP000092643">
    <property type="component" value="Unassembled WGS sequence"/>
</dbReference>
<name>A0A1A7NYG3_9PAST</name>
<evidence type="ECO:0000313" key="2">
    <source>
        <dbReference type="EMBL" id="OBX01206.1"/>
    </source>
</evidence>
<feature type="transmembrane region" description="Helical" evidence="1">
    <location>
        <begin position="150"/>
        <end position="167"/>
    </location>
</feature>
<evidence type="ECO:0000313" key="5">
    <source>
        <dbReference type="Proteomes" id="UP000254232"/>
    </source>
</evidence>
<dbReference type="EMBL" id="JTJO01000004">
    <property type="protein sequence ID" value="OBX01206.1"/>
    <property type="molecule type" value="Genomic_DNA"/>
</dbReference>
<protein>
    <submittedName>
        <fullName evidence="2">Uncharacterized protein</fullName>
    </submittedName>
</protein>
<dbReference type="Proteomes" id="UP000254232">
    <property type="component" value="Unassembled WGS sequence"/>
</dbReference>
<gene>
    <name evidence="3" type="ORF">NCTC11413_00487</name>
    <name evidence="2" type="ORF">QV03_00525</name>
</gene>
<dbReference type="RefSeq" id="WP_018347290.1">
    <property type="nucleotide sequence ID" value="NZ_AP035889.1"/>
</dbReference>
<reference evidence="2 4" key="1">
    <citation type="submission" date="2014-11" db="EMBL/GenBank/DDBJ databases">
        <title>Pan-genome of Gallibacterium spp.</title>
        <authorList>
            <person name="Kudirkiene E."/>
            <person name="Bojesen A.M."/>
        </authorList>
    </citation>
    <scope>NUCLEOTIDE SEQUENCE [LARGE SCALE GENOMIC DNA]</scope>
    <source>
        <strain evidence="2 4">F 279</strain>
    </source>
</reference>
<keyword evidence="1" id="KW-0812">Transmembrane</keyword>
<keyword evidence="1" id="KW-1133">Transmembrane helix</keyword>
<evidence type="ECO:0000313" key="3">
    <source>
        <dbReference type="EMBL" id="STO37378.1"/>
    </source>
</evidence>
<dbReference type="PATRIC" id="fig|750.21.peg.1451"/>